<dbReference type="EMBL" id="QNUK01000057">
    <property type="protein sequence ID" value="KAF5904423.1"/>
    <property type="molecule type" value="Genomic_DNA"/>
</dbReference>
<keyword evidence="2" id="KW-1185">Reference proteome</keyword>
<evidence type="ECO:0000313" key="2">
    <source>
        <dbReference type="Proteomes" id="UP000727407"/>
    </source>
</evidence>
<accession>A0A8J4UAL2</accession>
<protein>
    <submittedName>
        <fullName evidence="1">Asparagine--tRNA ligase, cytoplasmic</fullName>
    </submittedName>
</protein>
<sequence length="71" mass="7644">MLSSATPAAQEGCQLQHLLQSSLTTPHSGRGQGQRRYETWLLVWDFVAYVIKSSPPVSKVPGSNPACPCAC</sequence>
<dbReference type="AlphaFoldDB" id="A0A8J4UAL2"/>
<dbReference type="Proteomes" id="UP000727407">
    <property type="component" value="Unassembled WGS sequence"/>
</dbReference>
<proteinExistence type="predicted"/>
<feature type="non-terminal residue" evidence="1">
    <location>
        <position position="1"/>
    </location>
</feature>
<dbReference type="GO" id="GO:0016874">
    <property type="term" value="F:ligase activity"/>
    <property type="evidence" value="ECO:0007669"/>
    <property type="project" value="UniProtKB-KW"/>
</dbReference>
<organism evidence="1 2">
    <name type="scientific">Clarias magur</name>
    <name type="common">Asian catfish</name>
    <name type="synonym">Macropteronotus magur</name>
    <dbReference type="NCBI Taxonomy" id="1594786"/>
    <lineage>
        <taxon>Eukaryota</taxon>
        <taxon>Metazoa</taxon>
        <taxon>Chordata</taxon>
        <taxon>Craniata</taxon>
        <taxon>Vertebrata</taxon>
        <taxon>Euteleostomi</taxon>
        <taxon>Actinopterygii</taxon>
        <taxon>Neopterygii</taxon>
        <taxon>Teleostei</taxon>
        <taxon>Ostariophysi</taxon>
        <taxon>Siluriformes</taxon>
        <taxon>Clariidae</taxon>
        <taxon>Clarias</taxon>
    </lineage>
</organism>
<keyword evidence="1" id="KW-0436">Ligase</keyword>
<comment type="caution">
    <text evidence="1">The sequence shown here is derived from an EMBL/GenBank/DDBJ whole genome shotgun (WGS) entry which is preliminary data.</text>
</comment>
<reference evidence="1" key="1">
    <citation type="submission" date="2020-07" db="EMBL/GenBank/DDBJ databases">
        <title>Clarias magur genome sequencing, assembly and annotation.</title>
        <authorList>
            <person name="Kushwaha B."/>
            <person name="Kumar R."/>
            <person name="Das P."/>
            <person name="Joshi C.G."/>
            <person name="Kumar D."/>
            <person name="Nagpure N.S."/>
            <person name="Pandey M."/>
            <person name="Agarwal S."/>
            <person name="Srivastava S."/>
            <person name="Singh M."/>
            <person name="Sahoo L."/>
            <person name="Jayasankar P."/>
            <person name="Meher P.K."/>
            <person name="Koringa P.G."/>
            <person name="Iquebal M.A."/>
            <person name="Das S.P."/>
            <person name="Bit A."/>
            <person name="Patnaik S."/>
            <person name="Patel N."/>
            <person name="Shah T.M."/>
            <person name="Hinsu A."/>
            <person name="Jena J.K."/>
        </authorList>
    </citation>
    <scope>NUCLEOTIDE SEQUENCE</scope>
    <source>
        <strain evidence="1">CIFAMagur01</strain>
        <tissue evidence="1">Testis</tissue>
    </source>
</reference>
<name>A0A8J4UAL2_CLAMG</name>
<evidence type="ECO:0000313" key="1">
    <source>
        <dbReference type="EMBL" id="KAF5904423.1"/>
    </source>
</evidence>
<gene>
    <name evidence="1" type="primary">nars</name>
    <name evidence="1" type="ORF">DAT39_005857</name>
</gene>